<feature type="compositionally biased region" description="Basic and acidic residues" evidence="7">
    <location>
        <begin position="404"/>
        <end position="413"/>
    </location>
</feature>
<organism evidence="9 10">
    <name type="scientific">Aphanomyces astaci</name>
    <name type="common">Crayfish plague agent</name>
    <dbReference type="NCBI Taxonomy" id="112090"/>
    <lineage>
        <taxon>Eukaryota</taxon>
        <taxon>Sar</taxon>
        <taxon>Stramenopiles</taxon>
        <taxon>Oomycota</taxon>
        <taxon>Saprolegniomycetes</taxon>
        <taxon>Saprolegniales</taxon>
        <taxon>Verrucalvaceae</taxon>
        <taxon>Aphanomyces</taxon>
    </lineage>
</organism>
<evidence type="ECO:0000259" key="8">
    <source>
        <dbReference type="Pfam" id="PF07728"/>
    </source>
</evidence>
<evidence type="ECO:0000256" key="3">
    <source>
        <dbReference type="ARBA" id="ARBA00022617"/>
    </source>
</evidence>
<keyword evidence="3" id="KW-0349">Heme</keyword>
<name>A0A425CRZ8_APHAT</name>
<evidence type="ECO:0000256" key="2">
    <source>
        <dbReference type="ARBA" id="ARBA00012360"/>
    </source>
</evidence>
<dbReference type="PRINTS" id="PR00088">
    <property type="entry name" value="HAEMOXYGNASE"/>
</dbReference>
<keyword evidence="4" id="KW-0479">Metal-binding</keyword>
<dbReference type="InterPro" id="IPR039891">
    <property type="entry name" value="VWA8"/>
</dbReference>
<dbReference type="GO" id="GO:0016887">
    <property type="term" value="F:ATP hydrolysis activity"/>
    <property type="evidence" value="ECO:0007669"/>
    <property type="project" value="InterPro"/>
</dbReference>
<comment type="caution">
    <text evidence="9">The sequence shown here is derived from an EMBL/GenBank/DDBJ whole genome shotgun (WGS) entry which is preliminary data.</text>
</comment>
<dbReference type="SUPFAM" id="SSF48613">
    <property type="entry name" value="Heme oxygenase-like"/>
    <property type="match status" value="1"/>
</dbReference>
<feature type="compositionally biased region" description="Polar residues" evidence="7">
    <location>
        <begin position="8"/>
        <end position="18"/>
    </location>
</feature>
<feature type="domain" description="ATPase dynein-related AAA" evidence="8">
    <location>
        <begin position="513"/>
        <end position="600"/>
    </location>
</feature>
<accession>A0A425CRZ8</accession>
<dbReference type="Pfam" id="PF01126">
    <property type="entry name" value="Heme_oxygenase"/>
    <property type="match status" value="1"/>
</dbReference>
<proteinExistence type="inferred from homology"/>
<dbReference type="GO" id="GO:0006788">
    <property type="term" value="P:heme oxidation"/>
    <property type="evidence" value="ECO:0007669"/>
    <property type="project" value="InterPro"/>
</dbReference>
<feature type="region of interest" description="Disordered" evidence="7">
    <location>
        <begin position="395"/>
        <end position="418"/>
    </location>
</feature>
<evidence type="ECO:0000313" key="10">
    <source>
        <dbReference type="Proteomes" id="UP000284702"/>
    </source>
</evidence>
<evidence type="ECO:0000256" key="6">
    <source>
        <dbReference type="ARBA" id="ARBA00023004"/>
    </source>
</evidence>
<dbReference type="PANTHER" id="PTHR21610">
    <property type="entry name" value="VON WILLEBRAND FACTOR A DOMAIN-CONTAINING PROTEIN 8"/>
    <property type="match status" value="1"/>
</dbReference>
<dbReference type="GO" id="GO:0005737">
    <property type="term" value="C:cytoplasm"/>
    <property type="evidence" value="ECO:0007669"/>
    <property type="project" value="TreeGrafter"/>
</dbReference>
<dbReference type="InterPro" id="IPR002051">
    <property type="entry name" value="Haem_Oase"/>
</dbReference>
<dbReference type="GO" id="GO:0005524">
    <property type="term" value="F:ATP binding"/>
    <property type="evidence" value="ECO:0007669"/>
    <property type="project" value="InterPro"/>
</dbReference>
<evidence type="ECO:0000256" key="7">
    <source>
        <dbReference type="SAM" id="MobiDB-lite"/>
    </source>
</evidence>
<dbReference type="CDD" id="cd19165">
    <property type="entry name" value="HemeO"/>
    <property type="match status" value="1"/>
</dbReference>
<dbReference type="EC" id="1.14.14.18" evidence="2"/>
<dbReference type="Gene3D" id="1.20.910.10">
    <property type="entry name" value="Heme oxygenase-like"/>
    <property type="match status" value="1"/>
</dbReference>
<feature type="region of interest" description="Disordered" evidence="7">
    <location>
        <begin position="1"/>
        <end position="35"/>
    </location>
</feature>
<reference evidence="9" key="1">
    <citation type="submission" date="2018-07" db="EMBL/GenBank/DDBJ databases">
        <title>Annotation of Aphanomyces astaci genome assembly.</title>
        <authorList>
            <person name="Studholme D.J."/>
        </authorList>
    </citation>
    <scope>NUCLEOTIDE SEQUENCE [LARGE SCALE GENOMIC DNA]</scope>
    <source>
        <strain evidence="9">Pc</strain>
    </source>
</reference>
<dbReference type="PROSITE" id="PS00593">
    <property type="entry name" value="HEME_OXYGENASE"/>
    <property type="match status" value="1"/>
</dbReference>
<evidence type="ECO:0000256" key="5">
    <source>
        <dbReference type="ARBA" id="ARBA00023002"/>
    </source>
</evidence>
<protein>
    <recommendedName>
        <fullName evidence="2">heme oxygenase (biliverdin-producing)</fullName>
        <ecNumber evidence="2">1.14.14.18</ecNumber>
    </recommendedName>
</protein>
<dbReference type="InterPro" id="IPR011704">
    <property type="entry name" value="ATPase_dyneun-rel_AAA"/>
</dbReference>
<keyword evidence="10" id="KW-1185">Reference proteome</keyword>
<dbReference type="PANTHER" id="PTHR21610:SF9">
    <property type="entry name" value="VON WILLEBRAND FACTOR A DOMAIN-CONTAINING PROTEIN 8"/>
    <property type="match status" value="1"/>
</dbReference>
<dbReference type="EMBL" id="MZMZ02004169">
    <property type="protein sequence ID" value="RQM19778.1"/>
    <property type="molecule type" value="Genomic_DNA"/>
</dbReference>
<gene>
    <name evidence="9" type="ORF">B5M09_001139</name>
</gene>
<evidence type="ECO:0000256" key="1">
    <source>
        <dbReference type="ARBA" id="ARBA00006134"/>
    </source>
</evidence>
<dbReference type="GO" id="GO:0004392">
    <property type="term" value="F:heme oxygenase (decyclizing) activity"/>
    <property type="evidence" value="ECO:0007669"/>
    <property type="project" value="UniProtKB-EC"/>
</dbReference>
<dbReference type="AlphaFoldDB" id="A0A425CRZ8"/>
<keyword evidence="5" id="KW-0560">Oxidoreductase</keyword>
<comment type="similarity">
    <text evidence="1">Belongs to the heme oxygenase family.</text>
</comment>
<dbReference type="VEuPathDB" id="FungiDB:H257_04536"/>
<sequence>MEYAGFHSPNTYHASTSAMDPPMKEDPSPEPASVEENCPAFASGCPFASSKEKAAAPSLSECPFFAQGCPFKGIHDVQNLYTTLESSIPASHQKDGSPPNVLSMFKFIHDESAKKKGEIGTACPVFATTCPFKTIMVNGRALVDELDVRTWAIFADEEGDKCPLGGGHLADDLKYGTKQSHREAENVHFVREFVKGRINQDIYKVMVAMLYYIYSDLEAHLRSAAAANDPIFTPLHFPVELERQAALELDLAYYYGPSWRSAIPPPTTSTQEYLARLAYIRTSSPSLLVAHAYTRYMGDLSGGQILKRTAIKAMGLMDGHGTSFYDFHNITTSHKAFKDMYRRTLNSLPATHDVSEQLVHEANVAFLLNMKVFEELDVLGGFNTPDNQQAEALVRRRSQQQQRMTREGTDGTKKGGPVCPFANMLGQPGIKELAIKYHGDDLTADEFAQLKAQVDAIRNAQWRRNYVVSMAVVGVAIGVGETLAHLRWMLQKDILHQDMFLIGYAKPGSHTSRREILGGSAIFADQAPVRAAIHGRILILDGTLHHSFIYDALLSKGHTSEQLTAQHLVRVDPAFRVIALGLPVPPYPGRTLDPPLRSRFQARQVPPLSPGAQLEICDGDKLVALVNAMHLIESGGHADRMPHLSASVVAYCTKMVQLFPTADLPALLRRRFPLHASSAWKAQDQTFQNVLRTFFPSTSDQSECKYQLTRVDQSTAELRLGDVAARDGVHRLSSDTLSTLQRLIQDRHVDLADGTTFATADAPAPTLTGTPSSRNLVRIHPAFRIVALGEVAKPWLTSETMALFPFHSVPELTREDADAVVAALCPRVPRSVSTKLVELWHQVQLLPSSDLSLSVRQLLRLARRLNAFPESAAADLRLLIEDTTMMHFLPNAQLMADVLDACHIRQGKSPDVAQGWICLSLLFWR</sequence>
<evidence type="ECO:0000313" key="9">
    <source>
        <dbReference type="EMBL" id="RQM19778.1"/>
    </source>
</evidence>
<dbReference type="InterPro" id="IPR016053">
    <property type="entry name" value="Haem_Oase-like"/>
</dbReference>
<dbReference type="Proteomes" id="UP000284702">
    <property type="component" value="Unassembled WGS sequence"/>
</dbReference>
<dbReference type="InterPro" id="IPR018207">
    <property type="entry name" value="Haem_oxygenase_CS"/>
</dbReference>
<evidence type="ECO:0000256" key="4">
    <source>
        <dbReference type="ARBA" id="ARBA00022723"/>
    </source>
</evidence>
<dbReference type="Pfam" id="PF07728">
    <property type="entry name" value="AAA_5"/>
    <property type="match status" value="1"/>
</dbReference>
<keyword evidence="6" id="KW-0408">Iron</keyword>
<dbReference type="GO" id="GO:0046872">
    <property type="term" value="F:metal ion binding"/>
    <property type="evidence" value="ECO:0007669"/>
    <property type="project" value="UniProtKB-KW"/>
</dbReference>
<dbReference type="InterPro" id="IPR016084">
    <property type="entry name" value="Haem_Oase-like_multi-hlx"/>
</dbReference>
<dbReference type="VEuPathDB" id="FungiDB:H257_04535"/>